<feature type="chain" id="PRO_5007593475" evidence="1">
    <location>
        <begin position="20"/>
        <end position="334"/>
    </location>
</feature>
<accession>A0A152A0J4</accession>
<dbReference type="Proteomes" id="UP000076078">
    <property type="component" value="Unassembled WGS sequence"/>
</dbReference>
<dbReference type="EMBL" id="LODT01000020">
    <property type="protein sequence ID" value="KYQ99723.1"/>
    <property type="molecule type" value="Genomic_DNA"/>
</dbReference>
<dbReference type="SUPFAM" id="SSF69304">
    <property type="entry name" value="Tricorn protease N-terminal domain"/>
    <property type="match status" value="1"/>
</dbReference>
<dbReference type="FunCoup" id="A0A152A0J4">
    <property type="interactions" value="74"/>
</dbReference>
<dbReference type="AlphaFoldDB" id="A0A152A0J4"/>
<feature type="signal peptide" evidence="1">
    <location>
        <begin position="1"/>
        <end position="19"/>
    </location>
</feature>
<evidence type="ECO:0000256" key="1">
    <source>
        <dbReference type="SAM" id="SignalP"/>
    </source>
</evidence>
<organism evidence="2 3">
    <name type="scientific">Tieghemostelium lacteum</name>
    <name type="common">Slime mold</name>
    <name type="synonym">Dictyostelium lacteum</name>
    <dbReference type="NCBI Taxonomy" id="361077"/>
    <lineage>
        <taxon>Eukaryota</taxon>
        <taxon>Amoebozoa</taxon>
        <taxon>Evosea</taxon>
        <taxon>Eumycetozoa</taxon>
        <taxon>Dictyostelia</taxon>
        <taxon>Dictyosteliales</taxon>
        <taxon>Raperosteliaceae</taxon>
        <taxon>Tieghemostelium</taxon>
    </lineage>
</organism>
<evidence type="ECO:0000313" key="2">
    <source>
        <dbReference type="EMBL" id="KYQ99723.1"/>
    </source>
</evidence>
<evidence type="ECO:0000313" key="3">
    <source>
        <dbReference type="Proteomes" id="UP000076078"/>
    </source>
</evidence>
<comment type="caution">
    <text evidence="2">The sequence shown here is derived from an EMBL/GenBank/DDBJ whole genome shotgun (WGS) entry which is preliminary data.</text>
</comment>
<name>A0A152A0J4_TIELA</name>
<protein>
    <submittedName>
        <fullName evidence="2">Uncharacterized protein</fullName>
    </submittedName>
</protein>
<keyword evidence="1" id="KW-0732">Signal</keyword>
<dbReference type="InParanoid" id="A0A152A0J4"/>
<keyword evidence="3" id="KW-1185">Reference proteome</keyword>
<gene>
    <name evidence="2" type="ORF">DLAC_03664</name>
</gene>
<proteinExistence type="predicted"/>
<reference evidence="2 3" key="1">
    <citation type="submission" date="2015-12" db="EMBL/GenBank/DDBJ databases">
        <title>Dictyostelia acquired genes for synthesis and detection of signals that induce cell-type specialization by lateral gene transfer from prokaryotes.</title>
        <authorList>
            <person name="Gloeckner G."/>
            <person name="Schaap P."/>
        </authorList>
    </citation>
    <scope>NUCLEOTIDE SEQUENCE [LARGE SCALE GENOMIC DNA]</scope>
    <source>
        <strain evidence="2 3">TK</strain>
    </source>
</reference>
<sequence>MKLFLCITALTFIFNYIQCSPPTLFTVFYKNIKLKSYALSTFSITNGSLINTHPIANLTSISFYSLDYIAKTDSEGNFYAVGTSFSPQDSMVGLYCISPEGHLVNVSKLVNTNVYAYVPTQNSFGFDVEDNSALYGSTQLGGIVVYAVINIYNFNNPKKSYLVNITDDTDGAVGAYDPENKIYYLFNKDGLTGNFTLFSYSLNSKELLPPIQVLNFEQFFMNTYLVYGGGGQLFVVGDYYVNPKNTTFVIYLLDTESGLLKQIYQTETSDGHYYSYFWVTDDNQYLVFITALSYHDTPTIYTFDMSTFEITQTPLVGFPLDTPIDVDYVPAWVY</sequence>